<dbReference type="PIRSF" id="PIRSF030066">
    <property type="entry name" value="UCP030066"/>
    <property type="match status" value="1"/>
</dbReference>
<organism evidence="6 7">
    <name type="scientific">Pseudopedobacter beijingensis</name>
    <dbReference type="NCBI Taxonomy" id="1207056"/>
    <lineage>
        <taxon>Bacteria</taxon>
        <taxon>Pseudomonadati</taxon>
        <taxon>Bacteroidota</taxon>
        <taxon>Sphingobacteriia</taxon>
        <taxon>Sphingobacteriales</taxon>
        <taxon>Sphingobacteriaceae</taxon>
        <taxon>Pseudopedobacter</taxon>
    </lineage>
</organism>
<comment type="caution">
    <text evidence="6">The sequence shown here is derived from an EMBL/GenBank/DDBJ whole genome shotgun (WGS) entry which is preliminary data.</text>
</comment>
<proteinExistence type="predicted"/>
<reference evidence="7" key="1">
    <citation type="journal article" date="2019" name="Int. J. Syst. Evol. Microbiol.">
        <title>The Global Catalogue of Microorganisms (GCM) 10K type strain sequencing project: providing services to taxonomists for standard genome sequencing and annotation.</title>
        <authorList>
            <consortium name="The Broad Institute Genomics Platform"/>
            <consortium name="The Broad Institute Genome Sequencing Center for Infectious Disease"/>
            <person name="Wu L."/>
            <person name="Ma J."/>
        </authorList>
    </citation>
    <scope>NUCLEOTIDE SEQUENCE [LARGE SCALE GENOMIC DNA]</scope>
    <source>
        <strain evidence="7">CCUG 53762</strain>
    </source>
</reference>
<evidence type="ECO:0000256" key="4">
    <source>
        <dbReference type="ARBA" id="ARBA00023136"/>
    </source>
</evidence>
<dbReference type="InterPro" id="IPR032808">
    <property type="entry name" value="DoxX"/>
</dbReference>
<dbReference type="Pfam" id="PF13564">
    <property type="entry name" value="DoxX_2"/>
    <property type="match status" value="1"/>
</dbReference>
<evidence type="ECO:0000256" key="5">
    <source>
        <dbReference type="SAM" id="Phobius"/>
    </source>
</evidence>
<gene>
    <name evidence="6" type="ORF">ACFSAH_07495</name>
</gene>
<name>A0ABW4IAC0_9SPHI</name>
<sequence>MEKTKHTTYWIITGLLCLSLSGGIGQLLQVKEVVEGFAPLGYPTYFISIIGFWKIMAIIALLVPKFPLLKEWAYAGIVFAMTGASISHIVSGSELFHIIAPLIIVILAVVSWYLRPASRKLCTA</sequence>
<evidence type="ECO:0000256" key="1">
    <source>
        <dbReference type="ARBA" id="ARBA00004141"/>
    </source>
</evidence>
<evidence type="ECO:0000313" key="7">
    <source>
        <dbReference type="Proteomes" id="UP001597118"/>
    </source>
</evidence>
<feature type="transmembrane region" description="Helical" evidence="5">
    <location>
        <begin position="40"/>
        <end position="63"/>
    </location>
</feature>
<keyword evidence="2 5" id="KW-0812">Transmembrane</keyword>
<dbReference type="EMBL" id="JBHUDG010000006">
    <property type="protein sequence ID" value="MFD1629713.1"/>
    <property type="molecule type" value="Genomic_DNA"/>
</dbReference>
<dbReference type="InterPro" id="IPR016944">
    <property type="entry name" value="UCP030066"/>
</dbReference>
<dbReference type="RefSeq" id="WP_379662094.1">
    <property type="nucleotide sequence ID" value="NZ_JBHUDG010000006.1"/>
</dbReference>
<keyword evidence="3 5" id="KW-1133">Transmembrane helix</keyword>
<feature type="transmembrane region" description="Helical" evidence="5">
    <location>
        <begin position="96"/>
        <end position="114"/>
    </location>
</feature>
<accession>A0ABW4IAC0</accession>
<dbReference type="Proteomes" id="UP001597118">
    <property type="component" value="Unassembled WGS sequence"/>
</dbReference>
<protein>
    <submittedName>
        <fullName evidence="6">DoxX family protein</fullName>
    </submittedName>
</protein>
<keyword evidence="7" id="KW-1185">Reference proteome</keyword>
<evidence type="ECO:0000256" key="2">
    <source>
        <dbReference type="ARBA" id="ARBA00022692"/>
    </source>
</evidence>
<evidence type="ECO:0000313" key="6">
    <source>
        <dbReference type="EMBL" id="MFD1629713.1"/>
    </source>
</evidence>
<keyword evidence="4 5" id="KW-0472">Membrane</keyword>
<feature type="transmembrane region" description="Helical" evidence="5">
    <location>
        <begin position="7"/>
        <end position="28"/>
    </location>
</feature>
<comment type="subcellular location">
    <subcellularLocation>
        <location evidence="1">Membrane</location>
        <topology evidence="1">Multi-pass membrane protein</topology>
    </subcellularLocation>
</comment>
<evidence type="ECO:0000256" key="3">
    <source>
        <dbReference type="ARBA" id="ARBA00022989"/>
    </source>
</evidence>
<feature type="transmembrane region" description="Helical" evidence="5">
    <location>
        <begin position="72"/>
        <end position="90"/>
    </location>
</feature>